<gene>
    <name evidence="1" type="ORF">FHS75_002029</name>
</gene>
<organism evidence="1 2">
    <name type="scientific">Novosphingobium marinum</name>
    <dbReference type="NCBI Taxonomy" id="1514948"/>
    <lineage>
        <taxon>Bacteria</taxon>
        <taxon>Pseudomonadati</taxon>
        <taxon>Pseudomonadota</taxon>
        <taxon>Alphaproteobacteria</taxon>
        <taxon>Sphingomonadales</taxon>
        <taxon>Sphingomonadaceae</taxon>
        <taxon>Novosphingobium</taxon>
    </lineage>
</organism>
<keyword evidence="2" id="KW-1185">Reference proteome</keyword>
<dbReference type="AlphaFoldDB" id="A0A7Y9XYH6"/>
<protein>
    <submittedName>
        <fullName evidence="1">Uncharacterized protein</fullName>
    </submittedName>
</protein>
<dbReference type="Proteomes" id="UP000522081">
    <property type="component" value="Unassembled WGS sequence"/>
</dbReference>
<name>A0A7Y9XYH6_9SPHN</name>
<proteinExistence type="predicted"/>
<dbReference type="RefSeq" id="WP_179407604.1">
    <property type="nucleotide sequence ID" value="NZ_BMGF01000003.1"/>
</dbReference>
<evidence type="ECO:0000313" key="1">
    <source>
        <dbReference type="EMBL" id="NYH95700.1"/>
    </source>
</evidence>
<reference evidence="1 2" key="1">
    <citation type="submission" date="2020-07" db="EMBL/GenBank/DDBJ databases">
        <title>Genomic Encyclopedia of Type Strains, Phase IV (KMG-IV): sequencing the most valuable type-strain genomes for metagenomic binning, comparative biology and taxonomic classification.</title>
        <authorList>
            <person name="Goeker M."/>
        </authorList>
    </citation>
    <scope>NUCLEOTIDE SEQUENCE [LARGE SCALE GENOMIC DNA]</scope>
    <source>
        <strain evidence="1 2">DSM 29043</strain>
    </source>
</reference>
<dbReference type="EMBL" id="JACBZF010000003">
    <property type="protein sequence ID" value="NYH95700.1"/>
    <property type="molecule type" value="Genomic_DNA"/>
</dbReference>
<evidence type="ECO:0000313" key="2">
    <source>
        <dbReference type="Proteomes" id="UP000522081"/>
    </source>
</evidence>
<sequence length="1216" mass="129679">MARIYLTAGQAFGTVGNFDPDALVVGTNSNETVYVEQDGVATFDSSFNRGGDTINIGGIASLYSAYRSGSDIIITNDNGAMISIPFGAVGTTINFADATRMLMFDGTDLLLGTQAIGTTESDVLAGSQGNGGGGSGSSEIALTAQQDILTGTAGNDLFFADVVQVDGRQVNSLGTGDRLEGLSGTDTLDAQITRASTLNGGIMEVQPRTNSIEILELEALNADLPNGGVGAVSEYMDEYDRILLEEIYPFERLQNNTEVYFDASNVRGHDEIWSYDSNANLTVTDLTTIRSNGGHDDARNTSDITIGMAYTRGQDTRWDASDFDVYFDNDFLLTGQTSNSQAFYFLLDQDADLVGGPLLDNINVDGIRFTVDGGPIIDLFDPAAQQADTHVGFIAALQDELDALIAAGVVPADTTLTIDPSITDFTFLDDGSRSSDIPAIVLSTSTDAVFTPVGFSQAEDAIGEYNVYGRFTNEAETVDLPLSVNIALEKVGSGGEGGHLIVGAMDKYEQGIDQFNVTVYGDDSRPSWLEFLDSTGGELDTIFIDSDNEGFPEDTWASLFIGGSNDNMDLIDASGFFGDLTLGAYWWIEDLATLNATGGGDVTFYGYLEDGGAYLYQTGSGDDFIWIESNDDALQWATSSLLITTDGGDDYVIFEGDDWEGNELANHIILQNTDIETGDGDDIVETFYNGDHRIETGSGDDCVYSGQEGAGAIWVFNVDRAAYENDTDNLDELPGVPEEYSLIGGGQVRVTFSGPGTNTEGNGGAIMEYYGADGEASAFINGFEAVATIDPEDYTYFGTQVDINNAIIDAIRNDDQLSKLLTVRVGPNNTLIIESTIEGNFSVEDLDIEIIRPTFSGTTVPAGLRSEAIELGFTDSSVGTGLTAGRPTDPDLYGMDLDNDFYSGIDNNDDDLDSFDNLWTDGSIGNYQTDSIHNLGTGMDLLVLDTVYNDESSTFPNGYDTLDGRYYDAQSNETVVITGAFGTNTVVNFQTAGDGDYLDFTDDDPLDIPANGFDFLDFTAILTSMESSSGSSASRTFIPVTLEDDSMGTTINLDPDVEIDANELVIIDFDNTPDTAETFGGLSASILQSIINNTDGTVEYGSLDGTEINVNASYNNGTLATDPDQLVSGTGKAIIMVQTADDLGVYKVFEVTWNGLDDATSNAASVSLLGTFDFGTSLEGIDEINLVGSEEYGVWSPSVPNDAFEDMSASAMATFG</sequence>
<comment type="caution">
    <text evidence="1">The sequence shown here is derived from an EMBL/GenBank/DDBJ whole genome shotgun (WGS) entry which is preliminary data.</text>
</comment>
<accession>A0A7Y9XYH6</accession>